<accession>A0A543J6U4</accession>
<keyword evidence="2" id="KW-0413">Isomerase</keyword>
<keyword evidence="3" id="KW-1185">Reference proteome</keyword>
<dbReference type="InterPro" id="IPR001853">
    <property type="entry name" value="DSBA-like_thioredoxin_dom"/>
</dbReference>
<dbReference type="RefSeq" id="WP_141975238.1">
    <property type="nucleotide sequence ID" value="NZ_VFPP01000001.1"/>
</dbReference>
<dbReference type="GO" id="GO:0016491">
    <property type="term" value="F:oxidoreductase activity"/>
    <property type="evidence" value="ECO:0007669"/>
    <property type="project" value="InterPro"/>
</dbReference>
<protein>
    <submittedName>
        <fullName evidence="2">Putative DsbA family dithiol-disulfide isomerase</fullName>
    </submittedName>
</protein>
<sequence>MNPPEVVVYFDYVCPYCLLAEDVIETAAAEAGAAVRWRPYELRPHPNPTLRPEDEYLPRVWRSSVYPMAERLGVPIKLPTVSPQPYTHLPFEGALFAEQHGLARQYHRAVLRAFFQHDRDIGRPDVLAEIAAEVGLDAGEFAAALAERRYAEQHRAAVAEARQAGVRAVPTIDIGRHRIEGVPNLDNLREALS</sequence>
<dbReference type="Gene3D" id="3.40.30.10">
    <property type="entry name" value="Glutaredoxin"/>
    <property type="match status" value="1"/>
</dbReference>
<reference evidence="2 3" key="1">
    <citation type="submission" date="2019-06" db="EMBL/GenBank/DDBJ databases">
        <title>Sequencing the genomes of 1000 actinobacteria strains.</title>
        <authorList>
            <person name="Klenk H.-P."/>
        </authorList>
    </citation>
    <scope>NUCLEOTIDE SEQUENCE [LARGE SCALE GENOMIC DNA]</scope>
    <source>
        <strain evidence="2 3">DSM 45456</strain>
    </source>
</reference>
<evidence type="ECO:0000313" key="2">
    <source>
        <dbReference type="EMBL" id="TQM78508.1"/>
    </source>
</evidence>
<dbReference type="PANTHER" id="PTHR13887">
    <property type="entry name" value="GLUTATHIONE S-TRANSFERASE KAPPA"/>
    <property type="match status" value="1"/>
</dbReference>
<dbReference type="PANTHER" id="PTHR13887:SF33">
    <property type="entry name" value="ISOMERASE"/>
    <property type="match status" value="1"/>
</dbReference>
<comment type="caution">
    <text evidence="2">The sequence shown here is derived from an EMBL/GenBank/DDBJ whole genome shotgun (WGS) entry which is preliminary data.</text>
</comment>
<evidence type="ECO:0000313" key="3">
    <source>
        <dbReference type="Proteomes" id="UP000316628"/>
    </source>
</evidence>
<dbReference type="InterPro" id="IPR036249">
    <property type="entry name" value="Thioredoxin-like_sf"/>
</dbReference>
<dbReference type="SUPFAM" id="SSF52833">
    <property type="entry name" value="Thioredoxin-like"/>
    <property type="match status" value="1"/>
</dbReference>
<dbReference type="EMBL" id="VFPP01000001">
    <property type="protein sequence ID" value="TQM78508.1"/>
    <property type="molecule type" value="Genomic_DNA"/>
</dbReference>
<dbReference type="OrthoDB" id="9799122at2"/>
<dbReference type="Proteomes" id="UP000316628">
    <property type="component" value="Unassembled WGS sequence"/>
</dbReference>
<dbReference type="PROSITE" id="PS00195">
    <property type="entry name" value="GLUTAREDOXIN_1"/>
    <property type="match status" value="1"/>
</dbReference>
<proteinExistence type="predicted"/>
<name>A0A543J6U4_9PSEU</name>
<feature type="domain" description="DSBA-like thioredoxin" evidence="1">
    <location>
        <begin position="6"/>
        <end position="192"/>
    </location>
</feature>
<dbReference type="AlphaFoldDB" id="A0A543J6U4"/>
<gene>
    <name evidence="2" type="ORF">FHX81_0777</name>
</gene>
<dbReference type="InterPro" id="IPR011767">
    <property type="entry name" value="GLR_AS"/>
</dbReference>
<dbReference type="GO" id="GO:0016853">
    <property type="term" value="F:isomerase activity"/>
    <property type="evidence" value="ECO:0007669"/>
    <property type="project" value="UniProtKB-KW"/>
</dbReference>
<dbReference type="Pfam" id="PF01323">
    <property type="entry name" value="DSBA"/>
    <property type="match status" value="1"/>
</dbReference>
<organism evidence="2 3">
    <name type="scientific">Saccharothrix saharensis</name>
    <dbReference type="NCBI Taxonomy" id="571190"/>
    <lineage>
        <taxon>Bacteria</taxon>
        <taxon>Bacillati</taxon>
        <taxon>Actinomycetota</taxon>
        <taxon>Actinomycetes</taxon>
        <taxon>Pseudonocardiales</taxon>
        <taxon>Pseudonocardiaceae</taxon>
        <taxon>Saccharothrix</taxon>
    </lineage>
</organism>
<evidence type="ECO:0000259" key="1">
    <source>
        <dbReference type="Pfam" id="PF01323"/>
    </source>
</evidence>